<evidence type="ECO:0000313" key="4">
    <source>
        <dbReference type="Proteomes" id="UP000738325"/>
    </source>
</evidence>
<feature type="chain" id="PRO_5040511841" evidence="2">
    <location>
        <begin position="22"/>
        <end position="262"/>
    </location>
</feature>
<feature type="compositionally biased region" description="Low complexity" evidence="1">
    <location>
        <begin position="205"/>
        <end position="229"/>
    </location>
</feature>
<keyword evidence="4" id="KW-1185">Reference proteome</keyword>
<name>A0A9P6UYE8_9FUNG</name>
<feature type="signal peptide" evidence="2">
    <location>
        <begin position="1"/>
        <end position="21"/>
    </location>
</feature>
<protein>
    <submittedName>
        <fullName evidence="3">Uncharacterized protein</fullName>
    </submittedName>
</protein>
<dbReference type="Proteomes" id="UP000738325">
    <property type="component" value="Unassembled WGS sequence"/>
</dbReference>
<comment type="caution">
    <text evidence="3">The sequence shown here is derived from an EMBL/GenBank/DDBJ whole genome shotgun (WGS) entry which is preliminary data.</text>
</comment>
<accession>A0A9P6UYE8</accession>
<keyword evidence="2" id="KW-0732">Signal</keyword>
<organism evidence="3 4">
    <name type="scientific">Dissophora globulifera</name>
    <dbReference type="NCBI Taxonomy" id="979702"/>
    <lineage>
        <taxon>Eukaryota</taxon>
        <taxon>Fungi</taxon>
        <taxon>Fungi incertae sedis</taxon>
        <taxon>Mucoromycota</taxon>
        <taxon>Mortierellomycotina</taxon>
        <taxon>Mortierellomycetes</taxon>
        <taxon>Mortierellales</taxon>
        <taxon>Mortierellaceae</taxon>
        <taxon>Dissophora</taxon>
    </lineage>
</organism>
<evidence type="ECO:0000256" key="1">
    <source>
        <dbReference type="SAM" id="MobiDB-lite"/>
    </source>
</evidence>
<dbReference type="OrthoDB" id="3044029at2759"/>
<dbReference type="EMBL" id="JAAAIP010000053">
    <property type="protein sequence ID" value="KAG0327535.1"/>
    <property type="molecule type" value="Genomic_DNA"/>
</dbReference>
<gene>
    <name evidence="3" type="ORF">BGZ99_007373</name>
</gene>
<evidence type="ECO:0000256" key="2">
    <source>
        <dbReference type="SAM" id="SignalP"/>
    </source>
</evidence>
<sequence>MLLKITSITSAAAIFSGIAAAAGNPGQIVQIESATDWCMMMPPEAGGDIAANEDRAIAFCTTSNPDAPDAKIFPEGFIQSAHFASGDGYVQITGMIDRTRYSLSPDDEGGQYDLKAPVGSACANYNSYVNLIEPHSNTYCIRCCENKEDCNTGKSTFGCADIVPGDYSGPDDEVTHAVAATTTQTKPAIATTAASSTNTTLSAAARTTSTSAATNTPAAIATTAPNSATPEASAPNAAIVDRGQSVAFLGTVAAAAAAILLF</sequence>
<reference evidence="3" key="1">
    <citation type="journal article" date="2020" name="Fungal Divers.">
        <title>Resolving the Mortierellaceae phylogeny through synthesis of multi-gene phylogenetics and phylogenomics.</title>
        <authorList>
            <person name="Vandepol N."/>
            <person name="Liber J."/>
            <person name="Desiro A."/>
            <person name="Na H."/>
            <person name="Kennedy M."/>
            <person name="Barry K."/>
            <person name="Grigoriev I.V."/>
            <person name="Miller A.N."/>
            <person name="O'Donnell K."/>
            <person name="Stajich J.E."/>
            <person name="Bonito G."/>
        </authorList>
    </citation>
    <scope>NUCLEOTIDE SEQUENCE</scope>
    <source>
        <strain evidence="3">REB-010B</strain>
    </source>
</reference>
<feature type="region of interest" description="Disordered" evidence="1">
    <location>
        <begin position="205"/>
        <end position="232"/>
    </location>
</feature>
<proteinExistence type="predicted"/>
<dbReference type="AlphaFoldDB" id="A0A9P6UYE8"/>
<evidence type="ECO:0000313" key="3">
    <source>
        <dbReference type="EMBL" id="KAG0327535.1"/>
    </source>
</evidence>